<reference evidence="1" key="1">
    <citation type="submission" date="2023-10" db="EMBL/GenBank/DDBJ databases">
        <authorList>
            <person name="Rodriguez Cubillos JULIANA M."/>
            <person name="De Vega J."/>
        </authorList>
    </citation>
    <scope>NUCLEOTIDE SEQUENCE</scope>
</reference>
<name>A0ACB0K494_TRIPR</name>
<sequence length="115" mass="13377">MLHTQQFLEKNIQDVLEAWGKVFSHLNTLEAHKSSIQLNLLLKFTLKLSSCGITFKSVTVEHVPRGHNTEADAQASRGIYYIWFFHESDFLNRCSPFRRKNTMRCSICVHQSYSD</sequence>
<evidence type="ECO:0000313" key="1">
    <source>
        <dbReference type="EMBL" id="CAJ2652140.1"/>
    </source>
</evidence>
<dbReference type="EMBL" id="CASHSV030000206">
    <property type="protein sequence ID" value="CAJ2652140.1"/>
    <property type="molecule type" value="Genomic_DNA"/>
</dbReference>
<organism evidence="1 2">
    <name type="scientific">Trifolium pratense</name>
    <name type="common">Red clover</name>
    <dbReference type="NCBI Taxonomy" id="57577"/>
    <lineage>
        <taxon>Eukaryota</taxon>
        <taxon>Viridiplantae</taxon>
        <taxon>Streptophyta</taxon>
        <taxon>Embryophyta</taxon>
        <taxon>Tracheophyta</taxon>
        <taxon>Spermatophyta</taxon>
        <taxon>Magnoliopsida</taxon>
        <taxon>eudicotyledons</taxon>
        <taxon>Gunneridae</taxon>
        <taxon>Pentapetalae</taxon>
        <taxon>rosids</taxon>
        <taxon>fabids</taxon>
        <taxon>Fabales</taxon>
        <taxon>Fabaceae</taxon>
        <taxon>Papilionoideae</taxon>
        <taxon>50 kb inversion clade</taxon>
        <taxon>NPAAA clade</taxon>
        <taxon>Hologalegina</taxon>
        <taxon>IRL clade</taxon>
        <taxon>Trifolieae</taxon>
        <taxon>Trifolium</taxon>
    </lineage>
</organism>
<gene>
    <name evidence="1" type="ORF">MILVUS5_LOCUS19672</name>
</gene>
<evidence type="ECO:0000313" key="2">
    <source>
        <dbReference type="Proteomes" id="UP001177021"/>
    </source>
</evidence>
<keyword evidence="2" id="KW-1185">Reference proteome</keyword>
<comment type="caution">
    <text evidence="1">The sequence shown here is derived from an EMBL/GenBank/DDBJ whole genome shotgun (WGS) entry which is preliminary data.</text>
</comment>
<protein>
    <submittedName>
        <fullName evidence="1">Uncharacterized protein</fullName>
    </submittedName>
</protein>
<dbReference type="Proteomes" id="UP001177021">
    <property type="component" value="Unassembled WGS sequence"/>
</dbReference>
<accession>A0ACB0K494</accession>
<proteinExistence type="predicted"/>